<comment type="similarity">
    <text evidence="8">Belongs to the anion channel-forming bestrophin (TC 1.A.46) family.</text>
</comment>
<dbReference type="Pfam" id="PF25539">
    <property type="entry name" value="Bestrophin_2"/>
    <property type="match status" value="1"/>
</dbReference>
<keyword evidence="3" id="KW-1003">Cell membrane</keyword>
<evidence type="ECO:0000256" key="8">
    <source>
        <dbReference type="ARBA" id="ARBA00034708"/>
    </source>
</evidence>
<keyword evidence="4 9" id="KW-0812">Transmembrane</keyword>
<comment type="subcellular location">
    <subcellularLocation>
        <location evidence="1">Cell membrane</location>
        <topology evidence="1">Multi-pass membrane protein</topology>
    </subcellularLocation>
</comment>
<dbReference type="AlphaFoldDB" id="A0A1G9HRS3"/>
<keyword evidence="11" id="KW-1185">Reference proteome</keyword>
<proteinExistence type="inferred from homology"/>
<evidence type="ECO:0000256" key="2">
    <source>
        <dbReference type="ARBA" id="ARBA00022448"/>
    </source>
</evidence>
<gene>
    <name evidence="10" type="ORF">SAMN04488090_0165</name>
</gene>
<feature type="transmembrane region" description="Helical" evidence="9">
    <location>
        <begin position="43"/>
        <end position="62"/>
    </location>
</feature>
<evidence type="ECO:0000256" key="6">
    <source>
        <dbReference type="ARBA" id="ARBA00023065"/>
    </source>
</evidence>
<dbReference type="RefSeq" id="WP_093196553.1">
    <property type="nucleotide sequence ID" value="NZ_FNGS01000001.1"/>
</dbReference>
<organism evidence="10 11">
    <name type="scientific">Siphonobacter aquaeclarae</name>
    <dbReference type="NCBI Taxonomy" id="563176"/>
    <lineage>
        <taxon>Bacteria</taxon>
        <taxon>Pseudomonadati</taxon>
        <taxon>Bacteroidota</taxon>
        <taxon>Cytophagia</taxon>
        <taxon>Cytophagales</taxon>
        <taxon>Cytophagaceae</taxon>
        <taxon>Siphonobacter</taxon>
    </lineage>
</organism>
<dbReference type="OrthoDB" id="445589at2"/>
<evidence type="ECO:0000256" key="9">
    <source>
        <dbReference type="SAM" id="Phobius"/>
    </source>
</evidence>
<dbReference type="InterPro" id="IPR044669">
    <property type="entry name" value="YneE/VCCN1/2-like"/>
</dbReference>
<evidence type="ECO:0000313" key="10">
    <source>
        <dbReference type="EMBL" id="SDL15263.1"/>
    </source>
</evidence>
<evidence type="ECO:0000256" key="3">
    <source>
        <dbReference type="ARBA" id="ARBA00022475"/>
    </source>
</evidence>
<dbReference type="GO" id="GO:0005886">
    <property type="term" value="C:plasma membrane"/>
    <property type="evidence" value="ECO:0007669"/>
    <property type="project" value="UniProtKB-SubCell"/>
</dbReference>
<keyword evidence="7 9" id="KW-0472">Membrane</keyword>
<dbReference type="GO" id="GO:0005254">
    <property type="term" value="F:chloride channel activity"/>
    <property type="evidence" value="ECO:0007669"/>
    <property type="project" value="InterPro"/>
</dbReference>
<name>A0A1G9HRS3_9BACT</name>
<dbReference type="Proteomes" id="UP000198901">
    <property type="component" value="Unassembled WGS sequence"/>
</dbReference>
<sequence length="335" mass="39224">MNTGDHYHLSHYIPWTRFQIYKLLLISTIPAIIYACTGGKWFTMPWVPVALLGTVTAFISGFRNTQTYNRTWEARQIYGGIINQSRSFGILVRSMVRADDPALEQDIHQRLIYRHIAWLTALRFQLREVRSWEYIKKRRYNQEYQKRYYVVPEWQSDMGEELKPFLPEEERQYILARKNKATQLLSRQSDELRGLNEAGLLTDYNFVALETHLKDLYDQQGRCERIKNFPYPRQYSSLNLFFTNLLCILIPFGMVQEFAKFGPEFVWLSIPFSTLLGWVFVALDMTGEATENPFEGSANDVPITQISRTIEIDLREMLGETDLPPAIQPVNNIVL</sequence>
<protein>
    <submittedName>
        <fullName evidence="10">Putative membrane protein</fullName>
    </submittedName>
</protein>
<reference evidence="10 11" key="1">
    <citation type="submission" date="2016-10" db="EMBL/GenBank/DDBJ databases">
        <authorList>
            <person name="de Groot N.N."/>
        </authorList>
    </citation>
    <scope>NUCLEOTIDE SEQUENCE [LARGE SCALE GENOMIC DNA]</scope>
    <source>
        <strain evidence="10 11">DSM 21668</strain>
    </source>
</reference>
<evidence type="ECO:0000256" key="5">
    <source>
        <dbReference type="ARBA" id="ARBA00022989"/>
    </source>
</evidence>
<feature type="transmembrane region" description="Helical" evidence="9">
    <location>
        <begin position="265"/>
        <end position="283"/>
    </location>
</feature>
<keyword evidence="5 9" id="KW-1133">Transmembrane helix</keyword>
<keyword evidence="2" id="KW-0813">Transport</keyword>
<evidence type="ECO:0000256" key="7">
    <source>
        <dbReference type="ARBA" id="ARBA00023136"/>
    </source>
</evidence>
<evidence type="ECO:0000256" key="4">
    <source>
        <dbReference type="ARBA" id="ARBA00022692"/>
    </source>
</evidence>
<feature type="transmembrane region" description="Helical" evidence="9">
    <location>
        <begin position="20"/>
        <end position="37"/>
    </location>
</feature>
<dbReference type="PANTHER" id="PTHR33281:SF19">
    <property type="entry name" value="VOLTAGE-DEPENDENT ANION CHANNEL-FORMING PROTEIN YNEE"/>
    <property type="match status" value="1"/>
</dbReference>
<feature type="transmembrane region" description="Helical" evidence="9">
    <location>
        <begin position="235"/>
        <end position="253"/>
    </location>
</feature>
<accession>A0A1G9HRS3</accession>
<dbReference type="STRING" id="563176.SAMN04488090_0165"/>
<evidence type="ECO:0000313" key="11">
    <source>
        <dbReference type="Proteomes" id="UP000198901"/>
    </source>
</evidence>
<dbReference type="PANTHER" id="PTHR33281">
    <property type="entry name" value="UPF0187 PROTEIN YNEE"/>
    <property type="match status" value="1"/>
</dbReference>
<evidence type="ECO:0000256" key="1">
    <source>
        <dbReference type="ARBA" id="ARBA00004651"/>
    </source>
</evidence>
<keyword evidence="6" id="KW-0406">Ion transport</keyword>
<dbReference type="EMBL" id="FNGS01000001">
    <property type="protein sequence ID" value="SDL15263.1"/>
    <property type="molecule type" value="Genomic_DNA"/>
</dbReference>